<dbReference type="PANTHER" id="PTHR47642">
    <property type="entry name" value="ATP-DEPENDENT DNA HELICASE"/>
    <property type="match status" value="1"/>
</dbReference>
<dbReference type="InterPro" id="IPR036397">
    <property type="entry name" value="RNaseH_sf"/>
</dbReference>
<keyword evidence="1" id="KW-0233">DNA recombination</keyword>
<evidence type="ECO:0000256" key="1">
    <source>
        <dbReference type="RuleBase" id="RU363044"/>
    </source>
</evidence>
<keyword evidence="1" id="KW-0067">ATP-binding</keyword>
<dbReference type="InterPro" id="IPR010285">
    <property type="entry name" value="DNA_helicase_pif1-like_DEAD"/>
</dbReference>
<protein>
    <recommendedName>
        <fullName evidence="1">ATP-dependent DNA helicase</fullName>
        <ecNumber evidence="1">5.6.2.3</ecNumber>
    </recommendedName>
</protein>
<sequence>MDEHPEFDIVEITRKMSVDMLNTVEITSQEAAWYLLREPMSKSSSVVVYIPTIWPVERQRIRKTQKELDKMNIDNDATNIWKENWFDKYEKRPEELEEVNLAQFVAHYTHNTNGNWIRRKEPRVIRYRNYDMADDINEYKREMVTLYIPFRDEENEILAETKFIEMYDDNEMLLLERHKEFSSNLDIQKMIEIYRELCREDEFNDDDNAEGINLARRFPEANPFQELYNATHTMNDDLRLATLHKLAGYGKTFLIKLIMEIYNRFTDNDGFCNAYITCASTGKAAVAIDGTTIHTALKISLSKLLPSIEVAQQYRTLFKYVQVILIDEISMVVAELLNRIDSRLKQITGNFQDHFGGMDIIFIGYLRQLPPVRATPIYKAIKRRIAGPQLWRDLKFYELNEVMRQANATFSTVLTKIGNGKVLEREAMQLIESRFYTKEEADHLCPHGIRLYLTNNAVNEYNLKILNSAENKIVTTAIDVFSGCHNAEQEAFYAKEELEYAGGRTTLWRILKSMGYKYKIVNGRKILCERKSVIRSKMRHLVKCKLLVLSPLFSTATLFDTLAGTFEFALLLFSVYGIGFWRLANMLEELHKVEIEKLLKIKTDFLSFPLYVMEWSALSPDLNPIEHVWEQLDRHVRKRRNPPLTIQELTQALIEEWESIPQESLRRLVRSMPRRENPTIIDTMIVVSILFCVINLHF</sequence>
<dbReference type="Proteomes" id="UP000719412">
    <property type="component" value="Unassembled WGS sequence"/>
</dbReference>
<dbReference type="InterPro" id="IPR027417">
    <property type="entry name" value="P-loop_NTPase"/>
</dbReference>
<dbReference type="Gene3D" id="3.30.420.10">
    <property type="entry name" value="Ribonuclease H-like superfamily/Ribonuclease H"/>
    <property type="match status" value="1"/>
</dbReference>
<dbReference type="EC" id="5.6.2.3" evidence="1"/>
<dbReference type="Pfam" id="PF05970">
    <property type="entry name" value="PIF1"/>
    <property type="match status" value="1"/>
</dbReference>
<dbReference type="GO" id="GO:0016787">
    <property type="term" value="F:hydrolase activity"/>
    <property type="evidence" value="ECO:0007669"/>
    <property type="project" value="UniProtKB-KW"/>
</dbReference>
<keyword evidence="1" id="KW-0347">Helicase</keyword>
<dbReference type="GO" id="GO:0006281">
    <property type="term" value="P:DNA repair"/>
    <property type="evidence" value="ECO:0007669"/>
    <property type="project" value="UniProtKB-KW"/>
</dbReference>
<comment type="similarity">
    <text evidence="1">Belongs to the helicase family.</text>
</comment>
<dbReference type="GO" id="GO:0003676">
    <property type="term" value="F:nucleic acid binding"/>
    <property type="evidence" value="ECO:0007669"/>
    <property type="project" value="InterPro"/>
</dbReference>
<dbReference type="GO" id="GO:0006310">
    <property type="term" value="P:DNA recombination"/>
    <property type="evidence" value="ECO:0007669"/>
    <property type="project" value="UniProtKB-KW"/>
</dbReference>
<dbReference type="InterPro" id="IPR051055">
    <property type="entry name" value="PIF1_helicase"/>
</dbReference>
<keyword evidence="1" id="KW-0547">Nucleotide-binding</keyword>
<evidence type="ECO:0000313" key="3">
    <source>
        <dbReference type="EMBL" id="KAH0818819.1"/>
    </source>
</evidence>
<dbReference type="EMBL" id="JABDTM020016568">
    <property type="protein sequence ID" value="KAH0818819.1"/>
    <property type="molecule type" value="Genomic_DNA"/>
</dbReference>
<dbReference type="GO" id="GO:0005524">
    <property type="term" value="F:ATP binding"/>
    <property type="evidence" value="ECO:0007669"/>
    <property type="project" value="UniProtKB-KW"/>
</dbReference>
<gene>
    <name evidence="3" type="ORF">GEV33_003972</name>
</gene>
<dbReference type="GO" id="GO:0000723">
    <property type="term" value="P:telomere maintenance"/>
    <property type="evidence" value="ECO:0007669"/>
    <property type="project" value="InterPro"/>
</dbReference>
<dbReference type="SUPFAM" id="SSF52540">
    <property type="entry name" value="P-loop containing nucleoside triphosphate hydrolases"/>
    <property type="match status" value="1"/>
</dbReference>
<dbReference type="PANTHER" id="PTHR47642:SF5">
    <property type="entry name" value="ATP-DEPENDENT DNA HELICASE"/>
    <property type="match status" value="1"/>
</dbReference>
<comment type="caution">
    <text evidence="3">The sequence shown here is derived from an EMBL/GenBank/DDBJ whole genome shotgun (WGS) entry which is preliminary data.</text>
</comment>
<proteinExistence type="inferred from homology"/>
<comment type="cofactor">
    <cofactor evidence="1">
        <name>Mg(2+)</name>
        <dbReference type="ChEBI" id="CHEBI:18420"/>
    </cofactor>
</comment>
<keyword evidence="1" id="KW-0227">DNA damage</keyword>
<dbReference type="Gene3D" id="3.40.50.300">
    <property type="entry name" value="P-loop containing nucleotide triphosphate hydrolases"/>
    <property type="match status" value="1"/>
</dbReference>
<reference evidence="3" key="1">
    <citation type="journal article" date="2020" name="J Insects Food Feed">
        <title>The yellow mealworm (Tenebrio molitor) genome: a resource for the emerging insects as food and feed industry.</title>
        <authorList>
            <person name="Eriksson T."/>
            <person name="Andere A."/>
            <person name="Kelstrup H."/>
            <person name="Emery V."/>
            <person name="Picard C."/>
        </authorList>
    </citation>
    <scope>NUCLEOTIDE SEQUENCE</scope>
    <source>
        <strain evidence="3">Stoneville</strain>
        <tissue evidence="3">Whole head</tissue>
    </source>
</reference>
<dbReference type="AlphaFoldDB" id="A0A8J6HQ83"/>
<organism evidence="3 4">
    <name type="scientific">Tenebrio molitor</name>
    <name type="common">Yellow mealworm beetle</name>
    <dbReference type="NCBI Taxonomy" id="7067"/>
    <lineage>
        <taxon>Eukaryota</taxon>
        <taxon>Metazoa</taxon>
        <taxon>Ecdysozoa</taxon>
        <taxon>Arthropoda</taxon>
        <taxon>Hexapoda</taxon>
        <taxon>Insecta</taxon>
        <taxon>Pterygota</taxon>
        <taxon>Neoptera</taxon>
        <taxon>Endopterygota</taxon>
        <taxon>Coleoptera</taxon>
        <taxon>Polyphaga</taxon>
        <taxon>Cucujiformia</taxon>
        <taxon>Tenebrionidae</taxon>
        <taxon>Tenebrio</taxon>
    </lineage>
</organism>
<keyword evidence="4" id="KW-1185">Reference proteome</keyword>
<evidence type="ECO:0000313" key="4">
    <source>
        <dbReference type="Proteomes" id="UP000719412"/>
    </source>
</evidence>
<keyword evidence="1" id="KW-0378">Hydrolase</keyword>
<reference evidence="3" key="2">
    <citation type="submission" date="2021-08" db="EMBL/GenBank/DDBJ databases">
        <authorList>
            <person name="Eriksson T."/>
        </authorList>
    </citation>
    <scope>NUCLEOTIDE SEQUENCE</scope>
    <source>
        <strain evidence="3">Stoneville</strain>
        <tissue evidence="3">Whole head</tissue>
    </source>
</reference>
<feature type="domain" description="DNA helicase Pif1-like DEAD-box helicase" evidence="2">
    <location>
        <begin position="243"/>
        <end position="424"/>
    </location>
</feature>
<dbReference type="GO" id="GO:0043139">
    <property type="term" value="F:5'-3' DNA helicase activity"/>
    <property type="evidence" value="ECO:0007669"/>
    <property type="project" value="UniProtKB-EC"/>
</dbReference>
<evidence type="ECO:0000259" key="2">
    <source>
        <dbReference type="Pfam" id="PF05970"/>
    </source>
</evidence>
<keyword evidence="1" id="KW-0234">DNA repair</keyword>
<name>A0A8J6HQ83_TENMO</name>
<comment type="catalytic activity">
    <reaction evidence="1">
        <text>ATP + H2O = ADP + phosphate + H(+)</text>
        <dbReference type="Rhea" id="RHEA:13065"/>
        <dbReference type="ChEBI" id="CHEBI:15377"/>
        <dbReference type="ChEBI" id="CHEBI:15378"/>
        <dbReference type="ChEBI" id="CHEBI:30616"/>
        <dbReference type="ChEBI" id="CHEBI:43474"/>
        <dbReference type="ChEBI" id="CHEBI:456216"/>
        <dbReference type="EC" id="5.6.2.3"/>
    </reaction>
</comment>
<accession>A0A8J6HQ83</accession>